<evidence type="ECO:0000313" key="2">
    <source>
        <dbReference type="Proteomes" id="UP000036681"/>
    </source>
</evidence>
<sequence length="273" mass="30066">MDYDKKYNMPHSTHNIMTFPPSTMHAGDRRVSLLRHAGSKLVRRSLDCKRNGEKASRGGSVHTFERRSSAASVNHGTEVSTSSESNLDLTVVGLPQKIDYKEIFIPKWRRLTVDAPPVKAEWPCTGLAEVSCAAEISRLHLPLELNERKRFQQYRDHVASKAVAASKLSGTQSKMSATHSKNSTASQSKLSAAAQPISAERKPLLRNGGTQEIFVRIDAPLERGGSLLVPAALNDASGAATRRFSRHLRSIGCVGLLQRHLMRLCCVDFDRVA</sequence>
<keyword evidence="2" id="KW-1185">Reference proteome</keyword>
<feature type="region of interest" description="Disordered" evidence="1">
    <location>
        <begin position="49"/>
        <end position="85"/>
    </location>
</feature>
<accession>A0A9J2PH11</accession>
<feature type="compositionally biased region" description="Polar residues" evidence="1">
    <location>
        <begin position="169"/>
        <end position="190"/>
    </location>
</feature>
<dbReference type="AlphaFoldDB" id="A0A9J2PH11"/>
<feature type="compositionally biased region" description="Polar residues" evidence="1">
    <location>
        <begin position="69"/>
        <end position="85"/>
    </location>
</feature>
<name>A0A9J2PH11_ASCLU</name>
<protein>
    <submittedName>
        <fullName evidence="3">PEHE domain-containing protein</fullName>
    </submittedName>
</protein>
<dbReference type="Proteomes" id="UP000036681">
    <property type="component" value="Unplaced"/>
</dbReference>
<evidence type="ECO:0000313" key="3">
    <source>
        <dbReference type="WBParaSite" id="ALUE_0000861901-mRNA-1"/>
    </source>
</evidence>
<reference evidence="3" key="1">
    <citation type="submission" date="2023-03" db="UniProtKB">
        <authorList>
            <consortium name="WormBaseParasite"/>
        </authorList>
    </citation>
    <scope>IDENTIFICATION</scope>
</reference>
<proteinExistence type="predicted"/>
<feature type="region of interest" description="Disordered" evidence="1">
    <location>
        <begin position="169"/>
        <end position="194"/>
    </location>
</feature>
<evidence type="ECO:0000256" key="1">
    <source>
        <dbReference type="SAM" id="MobiDB-lite"/>
    </source>
</evidence>
<dbReference type="WBParaSite" id="ALUE_0000861901-mRNA-1">
    <property type="protein sequence ID" value="ALUE_0000861901-mRNA-1"/>
    <property type="gene ID" value="ALUE_0000861901"/>
</dbReference>
<organism evidence="2 3">
    <name type="scientific">Ascaris lumbricoides</name>
    <name type="common">Giant roundworm</name>
    <dbReference type="NCBI Taxonomy" id="6252"/>
    <lineage>
        <taxon>Eukaryota</taxon>
        <taxon>Metazoa</taxon>
        <taxon>Ecdysozoa</taxon>
        <taxon>Nematoda</taxon>
        <taxon>Chromadorea</taxon>
        <taxon>Rhabditida</taxon>
        <taxon>Spirurina</taxon>
        <taxon>Ascaridomorpha</taxon>
        <taxon>Ascaridoidea</taxon>
        <taxon>Ascarididae</taxon>
        <taxon>Ascaris</taxon>
    </lineage>
</organism>